<dbReference type="Gene3D" id="3.40.50.200">
    <property type="entry name" value="Peptidase S8/S53 domain"/>
    <property type="match status" value="1"/>
</dbReference>
<reference evidence="2" key="1">
    <citation type="submission" date="2017-09" db="EMBL/GenBank/DDBJ databases">
        <title>Depth-based differentiation of microbial function through sediment-hosted aquifers and enrichment of novel symbionts in the deep terrestrial subsurface.</title>
        <authorList>
            <person name="Probst A.J."/>
            <person name="Ladd B."/>
            <person name="Jarett J.K."/>
            <person name="Geller-Mcgrath D.E."/>
            <person name="Sieber C.M.K."/>
            <person name="Emerson J.B."/>
            <person name="Anantharaman K."/>
            <person name="Thomas B.C."/>
            <person name="Malmstrom R."/>
            <person name="Stieglmeier M."/>
            <person name="Klingl A."/>
            <person name="Woyke T."/>
            <person name="Ryan C.M."/>
            <person name="Banfield J.F."/>
        </authorList>
    </citation>
    <scope>NUCLEOTIDE SEQUENCE [LARGE SCALE GENOMIC DNA]</scope>
</reference>
<gene>
    <name evidence="1" type="ORF">COX64_03670</name>
</gene>
<dbReference type="InterPro" id="IPR036852">
    <property type="entry name" value="Peptidase_S8/S53_dom_sf"/>
</dbReference>
<dbReference type="GO" id="GO:0004252">
    <property type="term" value="F:serine-type endopeptidase activity"/>
    <property type="evidence" value="ECO:0007669"/>
    <property type="project" value="InterPro"/>
</dbReference>
<name>A0A2M7W1B4_9BACT</name>
<proteinExistence type="predicted"/>
<evidence type="ECO:0008006" key="3">
    <source>
        <dbReference type="Google" id="ProtNLM"/>
    </source>
</evidence>
<dbReference type="SUPFAM" id="SSF52743">
    <property type="entry name" value="Subtilisin-like"/>
    <property type="match status" value="1"/>
</dbReference>
<dbReference type="GO" id="GO:0006508">
    <property type="term" value="P:proteolysis"/>
    <property type="evidence" value="ECO:0007669"/>
    <property type="project" value="InterPro"/>
</dbReference>
<evidence type="ECO:0000313" key="2">
    <source>
        <dbReference type="Proteomes" id="UP000228952"/>
    </source>
</evidence>
<dbReference type="Proteomes" id="UP000228952">
    <property type="component" value="Unassembled WGS sequence"/>
</dbReference>
<dbReference type="EMBL" id="PFQB01000097">
    <property type="protein sequence ID" value="PJA13080.1"/>
    <property type="molecule type" value="Genomic_DNA"/>
</dbReference>
<evidence type="ECO:0000313" key="1">
    <source>
        <dbReference type="EMBL" id="PJA13080.1"/>
    </source>
</evidence>
<comment type="caution">
    <text evidence="1">The sequence shown here is derived from an EMBL/GenBank/DDBJ whole genome shotgun (WGS) entry which is preliminary data.</text>
</comment>
<sequence length="358" mass="39580">MKVSKQYTKIAESIREDLELPEIITNDWLLHVHDDSSSELSIWGFCFRDLSKTSFASDIDSTLLRRVSFDTTTIFPKELPVGYEPKSIVKEAFGRCLGIEELIKSGVDGRGVTIAIGDAAIDAIHSENVDNTEYLDITDSKKSSHFHGLIVLANLAGKSISIAPKAKVLYFPKTDDMTQSGNDSLAALREVVKRNREGAKIRVVNRSGPEPRGLEDEYYALVAELAALDCCVIDSIRFGKDFTCGNFLESPEDVDNIGLSDWQTTGRFAGIADGKMIVPAGGRMVPLWGTVDEYQFVPQSSYSWAIPMLSGIYTLALQVSPQLSYEKFVEIARKTATMNRKGLIIINPKGVIETLLER</sequence>
<protein>
    <recommendedName>
        <fullName evidence="3">Peptidase S8/S53 domain-containing protein</fullName>
    </recommendedName>
</protein>
<accession>A0A2M7W1B4</accession>
<dbReference type="AlphaFoldDB" id="A0A2M7W1B4"/>
<organism evidence="1 2">
    <name type="scientific">Candidatus Dojkabacteria bacterium CG_4_10_14_0_2_um_filter_Dojkabacteria_WS6_41_15</name>
    <dbReference type="NCBI Taxonomy" id="2014249"/>
    <lineage>
        <taxon>Bacteria</taxon>
        <taxon>Candidatus Dojkabacteria</taxon>
    </lineage>
</organism>